<keyword evidence="4" id="KW-1185">Reference proteome</keyword>
<dbReference type="GO" id="GO:0043171">
    <property type="term" value="P:peptide catabolic process"/>
    <property type="evidence" value="ECO:0007669"/>
    <property type="project" value="TreeGrafter"/>
</dbReference>
<dbReference type="GO" id="GO:0070006">
    <property type="term" value="F:metalloaminopeptidase activity"/>
    <property type="evidence" value="ECO:0007669"/>
    <property type="project" value="TreeGrafter"/>
</dbReference>
<dbReference type="GO" id="GO:0005615">
    <property type="term" value="C:extracellular space"/>
    <property type="evidence" value="ECO:0007669"/>
    <property type="project" value="TreeGrafter"/>
</dbReference>
<name>E2BRY2_HARSA</name>
<dbReference type="InterPro" id="IPR050344">
    <property type="entry name" value="Peptidase_M1_aminopeptidases"/>
</dbReference>
<gene>
    <name evidence="3" type="ORF">EAI_09370</name>
</gene>
<proteinExistence type="inferred from homology"/>
<dbReference type="OMA" id="KESWFRI"/>
<dbReference type="PANTHER" id="PTHR11533:SF301">
    <property type="entry name" value="AMINOPEPTIDASE"/>
    <property type="match status" value="1"/>
</dbReference>
<dbReference type="OrthoDB" id="7554891at2759"/>
<evidence type="ECO:0000256" key="1">
    <source>
        <dbReference type="ARBA" id="ARBA00010136"/>
    </source>
</evidence>
<keyword evidence="3" id="KW-0378">Hydrolase</keyword>
<evidence type="ECO:0000313" key="3">
    <source>
        <dbReference type="EMBL" id="EFN81546.1"/>
    </source>
</evidence>
<dbReference type="GO" id="GO:0042277">
    <property type="term" value="F:peptide binding"/>
    <property type="evidence" value="ECO:0007669"/>
    <property type="project" value="TreeGrafter"/>
</dbReference>
<feature type="non-terminal residue" evidence="3">
    <location>
        <position position="1"/>
    </location>
</feature>
<keyword evidence="3" id="KW-0031">Aminopeptidase</keyword>
<dbReference type="InterPro" id="IPR024571">
    <property type="entry name" value="ERAP1-like_C_dom"/>
</dbReference>
<dbReference type="Gene3D" id="1.25.50.20">
    <property type="match status" value="1"/>
</dbReference>
<accession>E2BRY2</accession>
<dbReference type="STRING" id="610380.E2BRY2"/>
<reference evidence="3 4" key="1">
    <citation type="journal article" date="2010" name="Science">
        <title>Genomic comparison of the ants Camponotus floridanus and Harpegnathos saltator.</title>
        <authorList>
            <person name="Bonasio R."/>
            <person name="Zhang G."/>
            <person name="Ye C."/>
            <person name="Mutti N.S."/>
            <person name="Fang X."/>
            <person name="Qin N."/>
            <person name="Donahue G."/>
            <person name="Yang P."/>
            <person name="Li Q."/>
            <person name="Li C."/>
            <person name="Zhang P."/>
            <person name="Huang Z."/>
            <person name="Berger S.L."/>
            <person name="Reinberg D."/>
            <person name="Wang J."/>
            <person name="Liebig J."/>
        </authorList>
    </citation>
    <scope>NUCLEOTIDE SEQUENCE [LARGE SCALE GENOMIC DNA]</scope>
    <source>
        <strain evidence="3 4">R22 G/1</strain>
    </source>
</reference>
<dbReference type="GO" id="GO:0006508">
    <property type="term" value="P:proteolysis"/>
    <property type="evidence" value="ECO:0007669"/>
    <property type="project" value="TreeGrafter"/>
</dbReference>
<comment type="similarity">
    <text evidence="1">Belongs to the peptidase M1 family.</text>
</comment>
<dbReference type="GO" id="GO:0008270">
    <property type="term" value="F:zinc ion binding"/>
    <property type="evidence" value="ECO:0007669"/>
    <property type="project" value="TreeGrafter"/>
</dbReference>
<organism evidence="4">
    <name type="scientific">Harpegnathos saltator</name>
    <name type="common">Jerdon's jumping ant</name>
    <dbReference type="NCBI Taxonomy" id="610380"/>
    <lineage>
        <taxon>Eukaryota</taxon>
        <taxon>Metazoa</taxon>
        <taxon>Ecdysozoa</taxon>
        <taxon>Arthropoda</taxon>
        <taxon>Hexapoda</taxon>
        <taxon>Insecta</taxon>
        <taxon>Pterygota</taxon>
        <taxon>Neoptera</taxon>
        <taxon>Endopterygota</taxon>
        <taxon>Hymenoptera</taxon>
        <taxon>Apocrita</taxon>
        <taxon>Aculeata</taxon>
        <taxon>Formicoidea</taxon>
        <taxon>Formicidae</taxon>
        <taxon>Ponerinae</taxon>
        <taxon>Ponerini</taxon>
        <taxon>Harpegnathos</taxon>
    </lineage>
</organism>
<evidence type="ECO:0000313" key="4">
    <source>
        <dbReference type="Proteomes" id="UP000008237"/>
    </source>
</evidence>
<dbReference type="AlphaFoldDB" id="E2BRY2"/>
<keyword evidence="3" id="KW-0645">Protease</keyword>
<dbReference type="EMBL" id="GL450091">
    <property type="protein sequence ID" value="EFN81546.1"/>
    <property type="molecule type" value="Genomic_DNA"/>
</dbReference>
<dbReference type="InParanoid" id="E2BRY2"/>
<evidence type="ECO:0000259" key="2">
    <source>
        <dbReference type="Pfam" id="PF11838"/>
    </source>
</evidence>
<dbReference type="Pfam" id="PF11838">
    <property type="entry name" value="ERAP1_C"/>
    <property type="match status" value="1"/>
</dbReference>
<feature type="domain" description="ERAP1-like C-terminal" evidence="2">
    <location>
        <begin position="14"/>
        <end position="81"/>
    </location>
</feature>
<dbReference type="GO" id="GO:0016020">
    <property type="term" value="C:membrane"/>
    <property type="evidence" value="ECO:0007669"/>
    <property type="project" value="TreeGrafter"/>
</dbReference>
<dbReference type="Proteomes" id="UP000008237">
    <property type="component" value="Unassembled WGS sequence"/>
</dbReference>
<dbReference type="PANTHER" id="PTHR11533">
    <property type="entry name" value="PROTEASE M1 ZINC METALLOPROTEASE"/>
    <property type="match status" value="1"/>
</dbReference>
<protein>
    <submittedName>
        <fullName evidence="3">Aminopeptidase N</fullName>
    </submittedName>
</protein>
<dbReference type="GO" id="GO:0005737">
    <property type="term" value="C:cytoplasm"/>
    <property type="evidence" value="ECO:0007669"/>
    <property type="project" value="TreeGrafter"/>
</dbReference>
<sequence>SEIAVTKVAENIDFIILNIEQNGYFRVNYDKESWFRIAKFLHSDAYHRIHVLNRAQLIDDAYYFMTQGYVSPSTFWKIASYL</sequence>
<feature type="non-terminal residue" evidence="3">
    <location>
        <position position="82"/>
    </location>
</feature>